<feature type="non-terminal residue" evidence="11">
    <location>
        <position position="1"/>
    </location>
</feature>
<evidence type="ECO:0000256" key="7">
    <source>
        <dbReference type="ARBA" id="ARBA00022989"/>
    </source>
</evidence>
<dbReference type="Pfam" id="PF01061">
    <property type="entry name" value="ABC2_membrane"/>
    <property type="match status" value="1"/>
</dbReference>
<dbReference type="FunFam" id="3.40.50.300:FF:001077">
    <property type="entry name" value="Uncharacterized protein, isoform A"/>
    <property type="match status" value="1"/>
</dbReference>
<dbReference type="InterPro" id="IPR050352">
    <property type="entry name" value="ABCG_transporters"/>
</dbReference>
<keyword evidence="8 9" id="KW-0472">Membrane</keyword>
<evidence type="ECO:0000313" key="12">
    <source>
        <dbReference type="Proteomes" id="UP001558652"/>
    </source>
</evidence>
<evidence type="ECO:0000256" key="6">
    <source>
        <dbReference type="ARBA" id="ARBA00022840"/>
    </source>
</evidence>
<feature type="transmembrane region" description="Helical" evidence="9">
    <location>
        <begin position="270"/>
        <end position="297"/>
    </location>
</feature>
<dbReference type="AlphaFoldDB" id="A0ABD0YU71"/>
<dbReference type="InterPro" id="IPR013525">
    <property type="entry name" value="ABC2_TM"/>
</dbReference>
<dbReference type="CDD" id="cd03213">
    <property type="entry name" value="ABCG_EPDR"/>
    <property type="match status" value="1"/>
</dbReference>
<comment type="similarity">
    <text evidence="2">Belongs to the ABC transporter superfamily. ABCG family. Eye pigment precursor importer (TC 3.A.1.204) subfamily.</text>
</comment>
<dbReference type="Gene3D" id="3.40.50.300">
    <property type="entry name" value="P-loop containing nucleotide triphosphate hydrolases"/>
    <property type="match status" value="1"/>
</dbReference>
<protein>
    <recommendedName>
        <fullName evidence="10">ABC transporter domain-containing protein</fullName>
    </recommendedName>
</protein>
<reference evidence="11 12" key="1">
    <citation type="submission" date="2024-07" db="EMBL/GenBank/DDBJ databases">
        <title>Chromosome-level genome assembly of the water stick insect Ranatra chinensis (Heteroptera: Nepidae).</title>
        <authorList>
            <person name="Liu X."/>
        </authorList>
    </citation>
    <scope>NUCLEOTIDE SEQUENCE [LARGE SCALE GENOMIC DNA]</scope>
    <source>
        <strain evidence="11">Cailab_2021Rc</strain>
        <tissue evidence="11">Muscle</tissue>
    </source>
</reference>
<evidence type="ECO:0000313" key="11">
    <source>
        <dbReference type="EMBL" id="KAL1139496.1"/>
    </source>
</evidence>
<keyword evidence="3" id="KW-0813">Transport</keyword>
<dbReference type="SMART" id="SM00382">
    <property type="entry name" value="AAA"/>
    <property type="match status" value="1"/>
</dbReference>
<dbReference type="InterPro" id="IPR003593">
    <property type="entry name" value="AAA+_ATPase"/>
</dbReference>
<dbReference type="GO" id="GO:0016020">
    <property type="term" value="C:membrane"/>
    <property type="evidence" value="ECO:0007669"/>
    <property type="project" value="UniProtKB-SubCell"/>
</dbReference>
<comment type="caution">
    <text evidence="11">The sequence shown here is derived from an EMBL/GenBank/DDBJ whole genome shotgun (WGS) entry which is preliminary data.</text>
</comment>
<proteinExistence type="inferred from homology"/>
<evidence type="ECO:0000256" key="4">
    <source>
        <dbReference type="ARBA" id="ARBA00022692"/>
    </source>
</evidence>
<dbReference type="PROSITE" id="PS50893">
    <property type="entry name" value="ABC_TRANSPORTER_2"/>
    <property type="match status" value="1"/>
</dbReference>
<dbReference type="PANTHER" id="PTHR48041">
    <property type="entry name" value="ABC TRANSPORTER G FAMILY MEMBER 28"/>
    <property type="match status" value="1"/>
</dbReference>
<dbReference type="InterPro" id="IPR017871">
    <property type="entry name" value="ABC_transporter-like_CS"/>
</dbReference>
<dbReference type="PROSITE" id="PS00211">
    <property type="entry name" value="ABC_TRANSPORTER_1"/>
    <property type="match status" value="1"/>
</dbReference>
<dbReference type="Proteomes" id="UP001558652">
    <property type="component" value="Unassembled WGS sequence"/>
</dbReference>
<feature type="domain" description="ABC transporter" evidence="10">
    <location>
        <begin position="9"/>
        <end position="242"/>
    </location>
</feature>
<dbReference type="PANTHER" id="PTHR48041:SF105">
    <property type="entry name" value="FI02074P"/>
    <property type="match status" value="1"/>
</dbReference>
<keyword evidence="4 9" id="KW-0812">Transmembrane</keyword>
<dbReference type="InterPro" id="IPR027417">
    <property type="entry name" value="P-loop_NTPase"/>
</dbReference>
<sequence>IPIYFEKTIDKTNLLFISGRRRIIKGISGHFKSGELTAIMGPSGAGKSSVMNILVGYVTSGVSGSIKLNGQLRQMRTFHKISSYIMQEDLLQPYLTVRESMLITAHLKLGPHLKVKEKKAIIEEILATLGLTTCGDTKNESLSGGQRKRVSIALELVNNPPVIFLDEPTTGLDVVSINQCLHMLKLLASQGRTIVCTLHQPSSSLFNLLDRVYMLAQGKCIYQGAANQLVPFLADSSLLCPSTHNPADYNPEQVKLMKREYFNRWYSLKAFYCAITVSTVPIIMMLGFLFTIIVYFMSDQPVEPKRFGWFTLICTLLALISEGLGILIGFTFNCTVSQYFFSLPIILGQANIKTSLFNSRMVQWLDHRRWHPY</sequence>
<evidence type="ECO:0000259" key="10">
    <source>
        <dbReference type="PROSITE" id="PS50893"/>
    </source>
</evidence>
<dbReference type="InterPro" id="IPR003439">
    <property type="entry name" value="ABC_transporter-like_ATP-bd"/>
</dbReference>
<evidence type="ECO:0000256" key="8">
    <source>
        <dbReference type="ARBA" id="ARBA00023136"/>
    </source>
</evidence>
<comment type="subcellular location">
    <subcellularLocation>
        <location evidence="1">Membrane</location>
        <topology evidence="1">Multi-pass membrane protein</topology>
    </subcellularLocation>
</comment>
<accession>A0ABD0YU71</accession>
<dbReference type="Pfam" id="PF00005">
    <property type="entry name" value="ABC_tran"/>
    <property type="match status" value="1"/>
</dbReference>
<keyword evidence="5" id="KW-0547">Nucleotide-binding</keyword>
<dbReference type="GO" id="GO:0005524">
    <property type="term" value="F:ATP binding"/>
    <property type="evidence" value="ECO:0007669"/>
    <property type="project" value="UniProtKB-KW"/>
</dbReference>
<keyword evidence="7 9" id="KW-1133">Transmembrane helix</keyword>
<keyword evidence="12" id="KW-1185">Reference proteome</keyword>
<evidence type="ECO:0000256" key="5">
    <source>
        <dbReference type="ARBA" id="ARBA00022741"/>
    </source>
</evidence>
<name>A0ABD0YU71_9HEMI</name>
<gene>
    <name evidence="11" type="ORF">AAG570_006480</name>
</gene>
<keyword evidence="6" id="KW-0067">ATP-binding</keyword>
<feature type="transmembrane region" description="Helical" evidence="9">
    <location>
        <begin position="309"/>
        <end position="332"/>
    </location>
</feature>
<organism evidence="11 12">
    <name type="scientific">Ranatra chinensis</name>
    <dbReference type="NCBI Taxonomy" id="642074"/>
    <lineage>
        <taxon>Eukaryota</taxon>
        <taxon>Metazoa</taxon>
        <taxon>Ecdysozoa</taxon>
        <taxon>Arthropoda</taxon>
        <taxon>Hexapoda</taxon>
        <taxon>Insecta</taxon>
        <taxon>Pterygota</taxon>
        <taxon>Neoptera</taxon>
        <taxon>Paraneoptera</taxon>
        <taxon>Hemiptera</taxon>
        <taxon>Heteroptera</taxon>
        <taxon>Panheteroptera</taxon>
        <taxon>Nepomorpha</taxon>
        <taxon>Nepidae</taxon>
        <taxon>Ranatrinae</taxon>
        <taxon>Ranatra</taxon>
    </lineage>
</organism>
<evidence type="ECO:0000256" key="1">
    <source>
        <dbReference type="ARBA" id="ARBA00004141"/>
    </source>
</evidence>
<evidence type="ECO:0000256" key="9">
    <source>
        <dbReference type="SAM" id="Phobius"/>
    </source>
</evidence>
<evidence type="ECO:0000256" key="2">
    <source>
        <dbReference type="ARBA" id="ARBA00005814"/>
    </source>
</evidence>
<evidence type="ECO:0000256" key="3">
    <source>
        <dbReference type="ARBA" id="ARBA00022448"/>
    </source>
</evidence>
<dbReference type="SUPFAM" id="SSF52540">
    <property type="entry name" value="P-loop containing nucleoside triphosphate hydrolases"/>
    <property type="match status" value="1"/>
</dbReference>
<dbReference type="EMBL" id="JBFDAA010000002">
    <property type="protein sequence ID" value="KAL1139496.1"/>
    <property type="molecule type" value="Genomic_DNA"/>
</dbReference>